<dbReference type="GO" id="GO:0005811">
    <property type="term" value="C:lipid droplet"/>
    <property type="evidence" value="ECO:0007669"/>
    <property type="project" value="TreeGrafter"/>
</dbReference>
<evidence type="ECO:0000313" key="6">
    <source>
        <dbReference type="EMBL" id="RMZ72304.1"/>
    </source>
</evidence>
<dbReference type="GO" id="GO:0005628">
    <property type="term" value="C:prospore membrane"/>
    <property type="evidence" value="ECO:0007669"/>
    <property type="project" value="TreeGrafter"/>
</dbReference>
<dbReference type="Pfam" id="PF07264">
    <property type="entry name" value="EI24"/>
    <property type="match status" value="1"/>
</dbReference>
<evidence type="ECO:0000256" key="1">
    <source>
        <dbReference type="ARBA" id="ARBA00004141"/>
    </source>
</evidence>
<dbReference type="InterPro" id="IPR059112">
    <property type="entry name" value="CysZ/EI24"/>
</dbReference>
<keyword evidence="3 5" id="KW-1133">Transmembrane helix</keyword>
<gene>
    <name evidence="6" type="ORF">GMOD_00007323</name>
</gene>
<accession>A0A3M7MD58</accession>
<protein>
    <submittedName>
        <fullName evidence="6">Outer spore wall RRT8</fullName>
    </submittedName>
</protein>
<evidence type="ECO:0000256" key="5">
    <source>
        <dbReference type="SAM" id="Phobius"/>
    </source>
</evidence>
<dbReference type="EMBL" id="KE747829">
    <property type="protein sequence ID" value="RMZ72304.1"/>
    <property type="molecule type" value="Genomic_DNA"/>
</dbReference>
<keyword evidence="4 5" id="KW-0472">Membrane</keyword>
<feature type="transmembrane region" description="Helical" evidence="5">
    <location>
        <begin position="168"/>
        <end position="188"/>
    </location>
</feature>
<evidence type="ECO:0000313" key="7">
    <source>
        <dbReference type="Proteomes" id="UP000265663"/>
    </source>
</evidence>
<feature type="transmembrane region" description="Helical" evidence="5">
    <location>
        <begin position="260"/>
        <end position="280"/>
    </location>
</feature>
<proteinExistence type="predicted"/>
<dbReference type="PANTHER" id="PTHR34292">
    <property type="entry name" value="OUTER SPORE WALL PROTEIN LDS1"/>
    <property type="match status" value="1"/>
</dbReference>
<dbReference type="GO" id="GO:0005619">
    <property type="term" value="C:ascospore wall"/>
    <property type="evidence" value="ECO:0007669"/>
    <property type="project" value="TreeGrafter"/>
</dbReference>
<dbReference type="InterPro" id="IPR052786">
    <property type="entry name" value="Spore_wall_assembly"/>
</dbReference>
<keyword evidence="2 5" id="KW-0812">Transmembrane</keyword>
<comment type="subcellular location">
    <subcellularLocation>
        <location evidence="1">Membrane</location>
        <topology evidence="1">Multi-pass membrane protein</topology>
    </subcellularLocation>
</comment>
<organism evidence="6 7">
    <name type="scientific">Pyrenophora seminiperda CCB06</name>
    <dbReference type="NCBI Taxonomy" id="1302712"/>
    <lineage>
        <taxon>Eukaryota</taxon>
        <taxon>Fungi</taxon>
        <taxon>Dikarya</taxon>
        <taxon>Ascomycota</taxon>
        <taxon>Pezizomycotina</taxon>
        <taxon>Dothideomycetes</taxon>
        <taxon>Pleosporomycetidae</taxon>
        <taxon>Pleosporales</taxon>
        <taxon>Pleosporineae</taxon>
        <taxon>Pleosporaceae</taxon>
        <taxon>Pyrenophora</taxon>
    </lineage>
</organism>
<dbReference type="OrthoDB" id="10012223at2759"/>
<keyword evidence="7" id="KW-1185">Reference proteome</keyword>
<evidence type="ECO:0000256" key="3">
    <source>
        <dbReference type="ARBA" id="ARBA00022989"/>
    </source>
</evidence>
<evidence type="ECO:0000256" key="4">
    <source>
        <dbReference type="ARBA" id="ARBA00023136"/>
    </source>
</evidence>
<reference evidence="6 7" key="1">
    <citation type="journal article" date="2014" name="PLoS ONE">
        <title>De novo Genome Assembly of the Fungal Plant Pathogen Pyrenophora semeniperda.</title>
        <authorList>
            <person name="Soliai M.M."/>
            <person name="Meyer S.E."/>
            <person name="Udall J.A."/>
            <person name="Elzinga D.E."/>
            <person name="Hermansen R.A."/>
            <person name="Bodily P.M."/>
            <person name="Hart A.A."/>
            <person name="Coleman C.E."/>
        </authorList>
    </citation>
    <scope>NUCLEOTIDE SEQUENCE [LARGE SCALE GENOMIC DNA]</scope>
    <source>
        <strain evidence="6 7">CCB06</strain>
        <tissue evidence="6">Mycelium</tissue>
    </source>
</reference>
<feature type="transmembrane region" description="Helical" evidence="5">
    <location>
        <begin position="141"/>
        <end position="162"/>
    </location>
</feature>
<dbReference type="AlphaFoldDB" id="A0A3M7MD58"/>
<dbReference type="PANTHER" id="PTHR34292:SF2">
    <property type="entry name" value="OUTER SPORE WALL PROTEIN LDS1"/>
    <property type="match status" value="1"/>
</dbReference>
<sequence>MLCALHKDAALPLLVQYTGCKNELRSSRVNIEAWAKYLRAYDVVCIISPHHIDGRETRPDVYSITIDLHPPNPYLSQPFPLLVVTMSESRRRVSDKIKEVAKEDFQQAKELATDAVRSAAYLYPFKGIVYFFTHRALWKPLAAKLVPTVSLGLGVTALMFAVTYVPQAALLSIFNGPLAIFTTILLVLSESSTIFSVLSKNFLIDDALIDTFDGTLLCRNQTTLVSNERQVKSGNDPIGKLGKLVTKPFAKFTPSAIIRYFMYLPLNFIPVVGTVLFVILQGRKFGPTAHARYFQLKQMKKQEKERFIEQRKAAYASFGIPAVLLELVPVAGIFFSFTNTVGAALWAADMEQGNTTAPKLRQQAEAAKGKDEL</sequence>
<evidence type="ECO:0000256" key="2">
    <source>
        <dbReference type="ARBA" id="ARBA00022692"/>
    </source>
</evidence>
<dbReference type="Proteomes" id="UP000265663">
    <property type="component" value="Unassembled WGS sequence"/>
</dbReference>
<name>A0A3M7MD58_9PLEO</name>